<feature type="chain" id="PRO_5003837870" description="G-protein coupled receptors family 3 profile domain-containing protein" evidence="6">
    <location>
        <begin position="22"/>
        <end position="758"/>
    </location>
</feature>
<evidence type="ECO:0000256" key="5">
    <source>
        <dbReference type="SAM" id="Phobius"/>
    </source>
</evidence>
<dbReference type="PANTHER" id="PTHR43649">
    <property type="entry name" value="ARABINOSE-BINDING PROTEIN-RELATED"/>
    <property type="match status" value="1"/>
</dbReference>
<dbReference type="InterPro" id="IPR050490">
    <property type="entry name" value="Bact_solute-bd_prot1"/>
</dbReference>
<organism evidence="8 9">
    <name type="scientific">Thalassiosira oceanica</name>
    <name type="common">Marine diatom</name>
    <dbReference type="NCBI Taxonomy" id="159749"/>
    <lineage>
        <taxon>Eukaryota</taxon>
        <taxon>Sar</taxon>
        <taxon>Stramenopiles</taxon>
        <taxon>Ochrophyta</taxon>
        <taxon>Bacillariophyta</taxon>
        <taxon>Coscinodiscophyceae</taxon>
        <taxon>Thalassiosirophycidae</taxon>
        <taxon>Thalassiosirales</taxon>
        <taxon>Thalassiosiraceae</taxon>
        <taxon>Thalassiosira</taxon>
    </lineage>
</organism>
<keyword evidence="2 5" id="KW-0812">Transmembrane</keyword>
<protein>
    <recommendedName>
        <fullName evidence="7">G-protein coupled receptors family 3 profile domain-containing protein</fullName>
    </recommendedName>
</protein>
<dbReference type="SUPFAM" id="SSF53850">
    <property type="entry name" value="Periplasmic binding protein-like II"/>
    <property type="match status" value="1"/>
</dbReference>
<evidence type="ECO:0000256" key="4">
    <source>
        <dbReference type="ARBA" id="ARBA00023136"/>
    </source>
</evidence>
<gene>
    <name evidence="8" type="ORF">THAOC_06909</name>
</gene>
<evidence type="ECO:0000256" key="6">
    <source>
        <dbReference type="SAM" id="SignalP"/>
    </source>
</evidence>
<evidence type="ECO:0000313" key="8">
    <source>
        <dbReference type="EMBL" id="EJK71631.1"/>
    </source>
</evidence>
<feature type="domain" description="G-protein coupled receptors family 3 profile" evidence="7">
    <location>
        <begin position="564"/>
        <end position="670"/>
    </location>
</feature>
<dbReference type="AlphaFoldDB" id="K0TDT4"/>
<dbReference type="EMBL" id="AGNL01006990">
    <property type="protein sequence ID" value="EJK71631.1"/>
    <property type="molecule type" value="Genomic_DNA"/>
</dbReference>
<dbReference type="Pfam" id="PF13416">
    <property type="entry name" value="SBP_bac_8"/>
    <property type="match status" value="1"/>
</dbReference>
<dbReference type="OrthoDB" id="48903at2759"/>
<evidence type="ECO:0000256" key="2">
    <source>
        <dbReference type="ARBA" id="ARBA00022692"/>
    </source>
</evidence>
<feature type="signal peptide" evidence="6">
    <location>
        <begin position="1"/>
        <end position="21"/>
    </location>
</feature>
<proteinExistence type="predicted"/>
<evidence type="ECO:0000313" key="9">
    <source>
        <dbReference type="Proteomes" id="UP000266841"/>
    </source>
</evidence>
<name>K0TDT4_THAOC</name>
<comment type="subcellular location">
    <subcellularLocation>
        <location evidence="1">Membrane</location>
        <topology evidence="1">Multi-pass membrane protein</topology>
    </subcellularLocation>
</comment>
<comment type="caution">
    <text evidence="8">The sequence shown here is derived from an EMBL/GenBank/DDBJ whole genome shotgun (WGS) entry which is preliminary data.</text>
</comment>
<dbReference type="eggNOG" id="ENOG502SUP5">
    <property type="taxonomic scope" value="Eukaryota"/>
</dbReference>
<evidence type="ECO:0000256" key="1">
    <source>
        <dbReference type="ARBA" id="ARBA00004141"/>
    </source>
</evidence>
<dbReference type="GO" id="GO:0004930">
    <property type="term" value="F:G protein-coupled receptor activity"/>
    <property type="evidence" value="ECO:0007669"/>
    <property type="project" value="InterPro"/>
</dbReference>
<feature type="transmembrane region" description="Helical" evidence="5">
    <location>
        <begin position="640"/>
        <end position="662"/>
    </location>
</feature>
<feature type="transmembrane region" description="Helical" evidence="5">
    <location>
        <begin position="598"/>
        <end position="620"/>
    </location>
</feature>
<feature type="transmembrane region" description="Helical" evidence="5">
    <location>
        <begin position="565"/>
        <end position="586"/>
    </location>
</feature>
<dbReference type="Proteomes" id="UP000266841">
    <property type="component" value="Unassembled WGS sequence"/>
</dbReference>
<sequence>MLSGELLIALVAAANVALLSAQNGISLSPANVGGLSRASVSGCCQCEDAITNEEAGVITIRVLSAGGETFRHIYEMIETGAREFEVEMDGRVSIVVEEVANLNQLADEIRNNAILDVAYFDGFVSNPGVVGSAVTRGGFMDLSEFVRESLDLDWLDILPAFRDSVLVYDGKPYMFPLDGDVHSLFYRRDVLEHFNLSVPRTWDEYVEVAKSTHGQTFNGTRLDGSCVGRAKHSVGQYYANLVLSSHSQALGTKSGFLFDVQDMTPLAGEALAETIRQLEEQNRYGSEDELETIGGGEDVSQNIKRFIADGACVLTYNWGDNFKRHLSSDSKVMSVVGVAPTPGSTKILDRSTGKLVPCTAEICPYGEDHPDIGRVNRAPYAAFGGWAAAVANNDSPLRQRSTSDFFAFVSSSRESRLGVIPNATGMLFNGQDPFRSSHLIVEEWMDQGYTQEGVESYLDTILTSLSSKNLALDIRFPQEDKIMDVLDAKIHDHLKRVRSNKIAEADRERERLAVANAISDEWESIIKNYDNDRRGVEPGILELYQKSLNIYKPPHDYNYIGNMRYYGWTIASIAVVLSLVMGIWVLKNRSNRIVRASQPIFLGLICLGSFLMAAGIYPLNIDDENTSDRGCSIACMATPWFIGCGFSVSFSSLLAKTIILLLRKKIKEKKAQEEKRTATTGDGAGAAATTRSKDSNAMGYAVGFRANFSSEDKDKKLEHLAALLIEQGIDVVSLFSDVGLDVPNSDSTPLPTDSDGKS</sequence>
<dbReference type="Gene3D" id="3.40.190.10">
    <property type="entry name" value="Periplasmic binding protein-like II"/>
    <property type="match status" value="2"/>
</dbReference>
<evidence type="ECO:0000259" key="7">
    <source>
        <dbReference type="Pfam" id="PF00003"/>
    </source>
</evidence>
<dbReference type="GO" id="GO:0016020">
    <property type="term" value="C:membrane"/>
    <property type="evidence" value="ECO:0007669"/>
    <property type="project" value="UniProtKB-SubCell"/>
</dbReference>
<reference evidence="8 9" key="1">
    <citation type="journal article" date="2012" name="Genome Biol.">
        <title>Genome and low-iron response of an oceanic diatom adapted to chronic iron limitation.</title>
        <authorList>
            <person name="Lommer M."/>
            <person name="Specht M."/>
            <person name="Roy A.S."/>
            <person name="Kraemer L."/>
            <person name="Andreson R."/>
            <person name="Gutowska M.A."/>
            <person name="Wolf J."/>
            <person name="Bergner S.V."/>
            <person name="Schilhabel M.B."/>
            <person name="Klostermeier U.C."/>
            <person name="Beiko R.G."/>
            <person name="Rosenstiel P."/>
            <person name="Hippler M."/>
            <person name="Laroche J."/>
        </authorList>
    </citation>
    <scope>NUCLEOTIDE SEQUENCE [LARGE SCALE GENOMIC DNA]</scope>
    <source>
        <strain evidence="8 9">CCMP1005</strain>
    </source>
</reference>
<dbReference type="InterPro" id="IPR017978">
    <property type="entry name" value="GPCR_3_C"/>
</dbReference>
<keyword evidence="6" id="KW-0732">Signal</keyword>
<keyword evidence="9" id="KW-1185">Reference proteome</keyword>
<keyword evidence="4 5" id="KW-0472">Membrane</keyword>
<accession>K0TDT4</accession>
<dbReference type="Pfam" id="PF00003">
    <property type="entry name" value="7tm_3"/>
    <property type="match status" value="1"/>
</dbReference>
<dbReference type="PANTHER" id="PTHR43649:SF12">
    <property type="entry name" value="DIACETYLCHITOBIOSE BINDING PROTEIN DASA"/>
    <property type="match status" value="1"/>
</dbReference>
<keyword evidence="3 5" id="KW-1133">Transmembrane helix</keyword>
<dbReference type="InterPro" id="IPR006059">
    <property type="entry name" value="SBP"/>
</dbReference>
<evidence type="ECO:0000256" key="3">
    <source>
        <dbReference type="ARBA" id="ARBA00022989"/>
    </source>
</evidence>